<dbReference type="Proteomes" id="UP000015351">
    <property type="component" value="Unassembled WGS sequence"/>
</dbReference>
<comment type="caution">
    <text evidence="7">The sequence shown here is derived from an EMBL/GenBank/DDBJ whole genome shotgun (WGS) entry which is preliminary data.</text>
</comment>
<dbReference type="GO" id="GO:0046872">
    <property type="term" value="F:metal ion binding"/>
    <property type="evidence" value="ECO:0007669"/>
    <property type="project" value="UniProtKB-KW"/>
</dbReference>
<comment type="similarity">
    <text evidence="2">Belongs to the metallo-dependent hydrolases superfamily. Adenosine and AMP deaminases family.</text>
</comment>
<organism evidence="7 8">
    <name type="scientific">Litoreibacter arenae DSM 19593</name>
    <dbReference type="NCBI Taxonomy" id="1123360"/>
    <lineage>
        <taxon>Bacteria</taxon>
        <taxon>Pseudomonadati</taxon>
        <taxon>Pseudomonadota</taxon>
        <taxon>Alphaproteobacteria</taxon>
        <taxon>Rhodobacterales</taxon>
        <taxon>Roseobacteraceae</taxon>
        <taxon>Litoreibacter</taxon>
    </lineage>
</organism>
<dbReference type="GO" id="GO:0043103">
    <property type="term" value="P:hypoxanthine salvage"/>
    <property type="evidence" value="ECO:0007669"/>
    <property type="project" value="TreeGrafter"/>
</dbReference>
<feature type="domain" description="Adenosine deaminase" evidence="6">
    <location>
        <begin position="12"/>
        <end position="335"/>
    </location>
</feature>
<dbReference type="Pfam" id="PF00962">
    <property type="entry name" value="A_deaminase"/>
    <property type="match status" value="1"/>
</dbReference>
<dbReference type="HOGENOM" id="CLU_039228_7_1_5"/>
<evidence type="ECO:0000259" key="6">
    <source>
        <dbReference type="Pfam" id="PF00962"/>
    </source>
</evidence>
<dbReference type="PANTHER" id="PTHR43114:SF6">
    <property type="entry name" value="ADENINE DEAMINASE"/>
    <property type="match status" value="1"/>
</dbReference>
<gene>
    <name evidence="7" type="ORF">thalar_02236</name>
</gene>
<keyword evidence="4 7" id="KW-0378">Hydrolase</keyword>
<evidence type="ECO:0000313" key="8">
    <source>
        <dbReference type="Proteomes" id="UP000015351"/>
    </source>
</evidence>
<evidence type="ECO:0000313" key="7">
    <source>
        <dbReference type="EMBL" id="EPX79411.1"/>
    </source>
</evidence>
<name>S9QDA2_9RHOB</name>
<dbReference type="GO" id="GO:0005829">
    <property type="term" value="C:cytosol"/>
    <property type="evidence" value="ECO:0007669"/>
    <property type="project" value="TreeGrafter"/>
</dbReference>
<dbReference type="InterPro" id="IPR001365">
    <property type="entry name" value="A_deaminase_dom"/>
</dbReference>
<dbReference type="AlphaFoldDB" id="S9QDA2"/>
<evidence type="ECO:0000256" key="1">
    <source>
        <dbReference type="ARBA" id="ARBA00001947"/>
    </source>
</evidence>
<dbReference type="OrthoDB" id="105475at2"/>
<dbReference type="InterPro" id="IPR006330">
    <property type="entry name" value="Ado/ade_deaminase"/>
</dbReference>
<evidence type="ECO:0000256" key="2">
    <source>
        <dbReference type="ARBA" id="ARBA00006676"/>
    </source>
</evidence>
<dbReference type="EC" id="3.5.4.4" evidence="7"/>
<dbReference type="STRING" id="1123360.thalar_02236"/>
<evidence type="ECO:0000256" key="3">
    <source>
        <dbReference type="ARBA" id="ARBA00022723"/>
    </source>
</evidence>
<protein>
    <submittedName>
        <fullName evidence="7">Adenosine deaminase</fullName>
        <ecNumber evidence="7">3.5.4.4</ecNumber>
    </submittedName>
</protein>
<dbReference type="GO" id="GO:0006146">
    <property type="term" value="P:adenine catabolic process"/>
    <property type="evidence" value="ECO:0007669"/>
    <property type="project" value="TreeGrafter"/>
</dbReference>
<evidence type="ECO:0000256" key="4">
    <source>
        <dbReference type="ARBA" id="ARBA00022801"/>
    </source>
</evidence>
<dbReference type="PANTHER" id="PTHR43114">
    <property type="entry name" value="ADENINE DEAMINASE"/>
    <property type="match status" value="1"/>
</dbReference>
<proteinExistence type="inferred from homology"/>
<evidence type="ECO:0000256" key="5">
    <source>
        <dbReference type="ARBA" id="ARBA00022833"/>
    </source>
</evidence>
<dbReference type="SUPFAM" id="SSF51556">
    <property type="entry name" value="Metallo-dependent hydrolases"/>
    <property type="match status" value="1"/>
</dbReference>
<dbReference type="InterPro" id="IPR032466">
    <property type="entry name" value="Metal_Hydrolase"/>
</dbReference>
<dbReference type="GO" id="GO:0000034">
    <property type="term" value="F:adenine deaminase activity"/>
    <property type="evidence" value="ECO:0007669"/>
    <property type="project" value="TreeGrafter"/>
</dbReference>
<keyword evidence="8" id="KW-1185">Reference proteome</keyword>
<keyword evidence="3" id="KW-0479">Metal-binding</keyword>
<keyword evidence="5" id="KW-0862">Zinc</keyword>
<reference evidence="8" key="1">
    <citation type="journal article" date="2013" name="Stand. Genomic Sci.">
        <title>Genome sequence of the Litoreibacter arenae type strain (DSM 19593(T)), a member of the Roseobacter clade isolated from sea sand.</title>
        <authorList>
            <person name="Riedel T."/>
            <person name="Fiebig A."/>
            <person name="Petersen J."/>
            <person name="Gronow S."/>
            <person name="Kyrpides N.C."/>
            <person name="Goker M."/>
            <person name="Klenk H.P."/>
        </authorList>
    </citation>
    <scope>NUCLEOTIDE SEQUENCE [LARGE SCALE GENOMIC DNA]</scope>
    <source>
        <strain evidence="8">DSM 19593</strain>
    </source>
</reference>
<dbReference type="eggNOG" id="COG1816">
    <property type="taxonomic scope" value="Bacteria"/>
</dbReference>
<comment type="cofactor">
    <cofactor evidence="1">
        <name>Zn(2+)</name>
        <dbReference type="ChEBI" id="CHEBI:29105"/>
    </cofactor>
</comment>
<sequence length="349" mass="39349">MILSDAYFAALPKVDIHCHLLGTIREETLWDLAQQARAPITRDEVADYFIRGEKPRGVLHAFRFMEEYVLTTPACLHRLTAECLEDMARENVLHAELFWNSTGTLAHHPSLDFAELQDAITRAMAEAEVAHGITARLIHAIDREASPEDGAATVARTLAHSDPRAVGIGSDYLETGNPPEKFWKAYRMARDGGLKTTMHAGEFGCHWRNIETAVDLLRVDRLDHCYTILDNPTLLERVRDAGIVVTVVPTNSYYMRTLSRDEWAEKHPLRRMLSSGLRLHPNTDDPTFHNTTPNRVWTSIHRDFGATTDQIEAMIWNGVAGAWLDDATRVALEDRTRRGLEDAKAHLVA</sequence>
<dbReference type="RefSeq" id="WP_021100791.1">
    <property type="nucleotide sequence ID" value="NZ_KE557306.1"/>
</dbReference>
<dbReference type="EMBL" id="AONI01000010">
    <property type="protein sequence ID" value="EPX79411.1"/>
    <property type="molecule type" value="Genomic_DNA"/>
</dbReference>
<dbReference type="Gene3D" id="3.20.20.140">
    <property type="entry name" value="Metal-dependent hydrolases"/>
    <property type="match status" value="1"/>
</dbReference>
<accession>S9QDA2</accession>